<sequence>GADASIGSNDGWTSIDSALENGHIDVVKLLLDKGADVMAENYYSILPLSAVSRKGHTSIVKLLLSRESIKTDSQDSFGKRSLWWAGQRGHSEIVKLL</sequence>
<dbReference type="Proteomes" id="UP001230504">
    <property type="component" value="Unassembled WGS sequence"/>
</dbReference>
<dbReference type="AlphaFoldDB" id="A0AAD8PJS1"/>
<dbReference type="RefSeq" id="XP_060407261.1">
    <property type="nucleotide sequence ID" value="XM_060553212.1"/>
</dbReference>
<dbReference type="PROSITE" id="PS50297">
    <property type="entry name" value="ANK_REP_REGION"/>
    <property type="match status" value="1"/>
</dbReference>
<evidence type="ECO:0000256" key="3">
    <source>
        <dbReference type="PROSITE-ProRule" id="PRU00023"/>
    </source>
</evidence>
<keyword evidence="1" id="KW-0677">Repeat</keyword>
<proteinExistence type="predicted"/>
<name>A0AAD8PJS1_9PEZI</name>
<accession>A0AAD8PJS1</accession>
<dbReference type="GeneID" id="85437452"/>
<organism evidence="4 5">
    <name type="scientific">Colletotrichum navitas</name>
    <dbReference type="NCBI Taxonomy" id="681940"/>
    <lineage>
        <taxon>Eukaryota</taxon>
        <taxon>Fungi</taxon>
        <taxon>Dikarya</taxon>
        <taxon>Ascomycota</taxon>
        <taxon>Pezizomycotina</taxon>
        <taxon>Sordariomycetes</taxon>
        <taxon>Hypocreomycetidae</taxon>
        <taxon>Glomerellales</taxon>
        <taxon>Glomerellaceae</taxon>
        <taxon>Colletotrichum</taxon>
        <taxon>Colletotrichum graminicola species complex</taxon>
    </lineage>
</organism>
<evidence type="ECO:0000313" key="4">
    <source>
        <dbReference type="EMBL" id="KAK1566023.1"/>
    </source>
</evidence>
<feature type="repeat" description="ANK" evidence="3">
    <location>
        <begin position="10"/>
        <end position="42"/>
    </location>
</feature>
<dbReference type="PANTHER" id="PTHR24198:SF165">
    <property type="entry name" value="ANKYRIN REPEAT-CONTAINING PROTEIN-RELATED"/>
    <property type="match status" value="1"/>
</dbReference>
<dbReference type="Gene3D" id="1.25.40.20">
    <property type="entry name" value="Ankyrin repeat-containing domain"/>
    <property type="match status" value="2"/>
</dbReference>
<dbReference type="SMART" id="SM00248">
    <property type="entry name" value="ANK"/>
    <property type="match status" value="2"/>
</dbReference>
<gene>
    <name evidence="4" type="ORF">LY79DRAFT_471822</name>
</gene>
<feature type="non-terminal residue" evidence="4">
    <location>
        <position position="97"/>
    </location>
</feature>
<evidence type="ECO:0000256" key="1">
    <source>
        <dbReference type="ARBA" id="ARBA00022737"/>
    </source>
</evidence>
<keyword evidence="5" id="KW-1185">Reference proteome</keyword>
<dbReference type="PROSITE" id="PS50088">
    <property type="entry name" value="ANK_REPEAT"/>
    <property type="match status" value="1"/>
</dbReference>
<protein>
    <submittedName>
        <fullName evidence="4">Ankyrin repeat-containing domain protein</fullName>
    </submittedName>
</protein>
<dbReference type="Pfam" id="PF13637">
    <property type="entry name" value="Ank_4"/>
    <property type="match status" value="1"/>
</dbReference>
<keyword evidence="2 3" id="KW-0040">ANK repeat</keyword>
<dbReference type="SUPFAM" id="SSF48403">
    <property type="entry name" value="Ankyrin repeat"/>
    <property type="match status" value="1"/>
</dbReference>
<feature type="non-terminal residue" evidence="4">
    <location>
        <position position="1"/>
    </location>
</feature>
<dbReference type="InterPro" id="IPR002110">
    <property type="entry name" value="Ankyrin_rpt"/>
</dbReference>
<dbReference type="InterPro" id="IPR036770">
    <property type="entry name" value="Ankyrin_rpt-contain_sf"/>
</dbReference>
<dbReference type="PANTHER" id="PTHR24198">
    <property type="entry name" value="ANKYRIN REPEAT AND PROTEIN KINASE DOMAIN-CONTAINING PROTEIN"/>
    <property type="match status" value="1"/>
</dbReference>
<evidence type="ECO:0000256" key="2">
    <source>
        <dbReference type="ARBA" id="ARBA00023043"/>
    </source>
</evidence>
<evidence type="ECO:0000313" key="5">
    <source>
        <dbReference type="Proteomes" id="UP001230504"/>
    </source>
</evidence>
<comment type="caution">
    <text evidence="4">The sequence shown here is derived from an EMBL/GenBank/DDBJ whole genome shotgun (WGS) entry which is preliminary data.</text>
</comment>
<reference evidence="4" key="1">
    <citation type="submission" date="2021-06" db="EMBL/GenBank/DDBJ databases">
        <title>Comparative genomics, transcriptomics and evolutionary studies reveal genomic signatures of adaptation to plant cell wall in hemibiotrophic fungi.</title>
        <authorList>
            <consortium name="DOE Joint Genome Institute"/>
            <person name="Baroncelli R."/>
            <person name="Diaz J.F."/>
            <person name="Benocci T."/>
            <person name="Peng M."/>
            <person name="Battaglia E."/>
            <person name="Haridas S."/>
            <person name="Andreopoulos W."/>
            <person name="Labutti K."/>
            <person name="Pangilinan J."/>
            <person name="Floch G.L."/>
            <person name="Makela M.R."/>
            <person name="Henrissat B."/>
            <person name="Grigoriev I.V."/>
            <person name="Crouch J.A."/>
            <person name="De Vries R.P."/>
            <person name="Sukno S.A."/>
            <person name="Thon M.R."/>
        </authorList>
    </citation>
    <scope>NUCLEOTIDE SEQUENCE</scope>
    <source>
        <strain evidence="4">CBS 125086</strain>
    </source>
</reference>
<dbReference type="EMBL" id="JAHLJV010000170">
    <property type="protein sequence ID" value="KAK1566023.1"/>
    <property type="molecule type" value="Genomic_DNA"/>
</dbReference>